<proteinExistence type="predicted"/>
<sequence length="124" mass="13902">MQMYLELCKTIAGDFFVSVPSGGDCYILKSVLHDWNDNSAIKILRNVREKMNEKSKLLIIESLLPAGNVSHPSKVLDLHLMAVCEGKERTLSDFKKLITQCDLKLNKVITLPVCLTDIIEVVIS</sequence>
<comment type="caution">
    <text evidence="9">The sequence shown here is derived from an EMBL/GenBank/DDBJ whole genome shotgun (WGS) entry which is preliminary data.</text>
</comment>
<keyword evidence="2 9" id="KW-0808">Transferase</keyword>
<evidence type="ECO:0000256" key="7">
    <source>
        <dbReference type="ARBA" id="ARBA00043054"/>
    </source>
</evidence>
<dbReference type="InterPro" id="IPR029063">
    <property type="entry name" value="SAM-dependent_MTases_sf"/>
</dbReference>
<evidence type="ECO:0000256" key="3">
    <source>
        <dbReference type="ARBA" id="ARBA00022691"/>
    </source>
</evidence>
<accession>A0A443S505</accession>
<dbReference type="SUPFAM" id="SSF53335">
    <property type="entry name" value="S-adenosyl-L-methionine-dependent methyltransferases"/>
    <property type="match status" value="1"/>
</dbReference>
<evidence type="ECO:0000256" key="6">
    <source>
        <dbReference type="ARBA" id="ARBA00040730"/>
    </source>
</evidence>
<dbReference type="STRING" id="299467.A0A443S505"/>
<feature type="domain" description="O-methyltransferase C-terminal" evidence="8">
    <location>
        <begin position="9"/>
        <end position="100"/>
    </location>
</feature>
<dbReference type="OrthoDB" id="1606438at2759"/>
<comment type="function">
    <text evidence="4">Catalyzes the transfer of a methyl group onto N-acetylserotonin, producing melatonin (N-acetyl-5-methoxytryptamine).</text>
</comment>
<protein>
    <recommendedName>
        <fullName evidence="6">Acetylserotonin O-methyltransferase</fullName>
        <ecNumber evidence="5">2.1.1.4</ecNumber>
    </recommendedName>
    <alternativeName>
        <fullName evidence="7">Hydroxyindole O-methyltransferase</fullName>
    </alternativeName>
</protein>
<gene>
    <name evidence="9" type="ORF">B4U80_14018</name>
</gene>
<dbReference type="InterPro" id="IPR016461">
    <property type="entry name" value="COMT-like"/>
</dbReference>
<keyword evidence="1 9" id="KW-0489">Methyltransferase</keyword>
<evidence type="ECO:0000259" key="8">
    <source>
        <dbReference type="Pfam" id="PF00891"/>
    </source>
</evidence>
<dbReference type="PANTHER" id="PTHR43712">
    <property type="entry name" value="PUTATIVE (AFU_ORTHOLOGUE AFUA_4G14580)-RELATED"/>
    <property type="match status" value="1"/>
</dbReference>
<name>A0A443S505_9ACAR</name>
<evidence type="ECO:0000256" key="1">
    <source>
        <dbReference type="ARBA" id="ARBA00022603"/>
    </source>
</evidence>
<evidence type="ECO:0000256" key="5">
    <source>
        <dbReference type="ARBA" id="ARBA00039116"/>
    </source>
</evidence>
<keyword evidence="3" id="KW-0949">S-adenosyl-L-methionine</keyword>
<dbReference type="GO" id="GO:0017096">
    <property type="term" value="F:acetylserotonin O-methyltransferase activity"/>
    <property type="evidence" value="ECO:0007669"/>
    <property type="project" value="UniProtKB-EC"/>
</dbReference>
<dbReference type="EMBL" id="NCKV01008448">
    <property type="protein sequence ID" value="RWS22564.1"/>
    <property type="molecule type" value="Genomic_DNA"/>
</dbReference>
<dbReference type="Proteomes" id="UP000288716">
    <property type="component" value="Unassembled WGS sequence"/>
</dbReference>
<evidence type="ECO:0000256" key="4">
    <source>
        <dbReference type="ARBA" id="ARBA00037645"/>
    </source>
</evidence>
<dbReference type="EC" id="2.1.1.4" evidence="5"/>
<reference evidence="9 10" key="1">
    <citation type="journal article" date="2018" name="Gigascience">
        <title>Genomes of trombidid mites reveal novel predicted allergens and laterally-transferred genes associated with secondary metabolism.</title>
        <authorList>
            <person name="Dong X."/>
            <person name="Chaisiri K."/>
            <person name="Xia D."/>
            <person name="Armstrong S.D."/>
            <person name="Fang Y."/>
            <person name="Donnelly M.J."/>
            <person name="Kadowaki T."/>
            <person name="McGarry J.W."/>
            <person name="Darby A.C."/>
            <person name="Makepeace B.L."/>
        </authorList>
    </citation>
    <scope>NUCLEOTIDE SEQUENCE [LARGE SCALE GENOMIC DNA]</scope>
    <source>
        <strain evidence="9">UoL-UT</strain>
    </source>
</reference>
<dbReference type="AlphaFoldDB" id="A0A443S505"/>
<keyword evidence="10" id="KW-1185">Reference proteome</keyword>
<evidence type="ECO:0000313" key="9">
    <source>
        <dbReference type="EMBL" id="RWS22564.1"/>
    </source>
</evidence>
<organism evidence="9 10">
    <name type="scientific">Leptotrombidium deliense</name>
    <dbReference type="NCBI Taxonomy" id="299467"/>
    <lineage>
        <taxon>Eukaryota</taxon>
        <taxon>Metazoa</taxon>
        <taxon>Ecdysozoa</taxon>
        <taxon>Arthropoda</taxon>
        <taxon>Chelicerata</taxon>
        <taxon>Arachnida</taxon>
        <taxon>Acari</taxon>
        <taxon>Acariformes</taxon>
        <taxon>Trombidiformes</taxon>
        <taxon>Prostigmata</taxon>
        <taxon>Anystina</taxon>
        <taxon>Parasitengona</taxon>
        <taxon>Trombiculoidea</taxon>
        <taxon>Trombiculidae</taxon>
        <taxon>Leptotrombidium</taxon>
    </lineage>
</organism>
<evidence type="ECO:0000313" key="10">
    <source>
        <dbReference type="Proteomes" id="UP000288716"/>
    </source>
</evidence>
<dbReference type="GO" id="GO:0032259">
    <property type="term" value="P:methylation"/>
    <property type="evidence" value="ECO:0007669"/>
    <property type="project" value="UniProtKB-KW"/>
</dbReference>
<dbReference type="VEuPathDB" id="VectorBase:LDEU009476"/>
<dbReference type="Pfam" id="PF00891">
    <property type="entry name" value="Methyltransf_2"/>
    <property type="match status" value="1"/>
</dbReference>
<dbReference type="Gene3D" id="1.10.287.1350">
    <property type="match status" value="1"/>
</dbReference>
<dbReference type="PROSITE" id="PS51683">
    <property type="entry name" value="SAM_OMT_II"/>
    <property type="match status" value="1"/>
</dbReference>
<evidence type="ECO:0000256" key="2">
    <source>
        <dbReference type="ARBA" id="ARBA00022679"/>
    </source>
</evidence>
<dbReference type="Gene3D" id="3.40.50.150">
    <property type="entry name" value="Vaccinia Virus protein VP39"/>
    <property type="match status" value="1"/>
</dbReference>
<dbReference type="InterPro" id="IPR001077">
    <property type="entry name" value="COMT_C"/>
</dbReference>
<dbReference type="PANTHER" id="PTHR43712:SF2">
    <property type="entry name" value="O-METHYLTRANSFERASE CICE"/>
    <property type="match status" value="1"/>
</dbReference>